<dbReference type="InterPro" id="IPR027954">
    <property type="entry name" value="Transcobalamin-like_C"/>
</dbReference>
<feature type="chain" id="PRO_5045875025" evidence="2">
    <location>
        <begin position="20"/>
        <end position="274"/>
    </location>
</feature>
<keyword evidence="5" id="KW-1185">Reference proteome</keyword>
<evidence type="ECO:0000256" key="1">
    <source>
        <dbReference type="SAM" id="MobiDB-lite"/>
    </source>
</evidence>
<dbReference type="RefSeq" id="WP_053604187.1">
    <property type="nucleotide sequence ID" value="NZ_JAFDST010000002.1"/>
</dbReference>
<feature type="compositionally biased region" description="Polar residues" evidence="1">
    <location>
        <begin position="21"/>
        <end position="35"/>
    </location>
</feature>
<protein>
    <submittedName>
        <fullName evidence="4">Type IV secretory pathway VirB10-like protein</fullName>
    </submittedName>
</protein>
<dbReference type="Proteomes" id="UP000674416">
    <property type="component" value="Unassembled WGS sequence"/>
</dbReference>
<sequence>MQRWKFVVGLLLATAFAISGCGQSSNEQPSNSQTIASHKSEAAEEKSSDHVESEPKDEKTKPSGNDDTQNKTEKQKQPDQAEKKNDPAPNKKTTNDSQEQKKAPDENSGETKKQESKASEQKENKSDKTSKPDSPPKEEAKSTPSKPAEENKKTETKPQAPKKEIDQAQIMIQGDNDMGSILGATNVDLKNGDTVYDVLFKITKEKHIQLETSGSGAGLYVKGINNLYEFDRGDLSGWVFKVNGKKATKSAGEFAVKKGDRIEWLYSENMGKDV</sequence>
<keyword evidence="2" id="KW-0732">Signal</keyword>
<feature type="region of interest" description="Disordered" evidence="1">
    <location>
        <begin position="20"/>
        <end position="165"/>
    </location>
</feature>
<evidence type="ECO:0000256" key="2">
    <source>
        <dbReference type="SAM" id="SignalP"/>
    </source>
</evidence>
<reference evidence="4 5" key="1">
    <citation type="submission" date="2021-01" db="EMBL/GenBank/DDBJ databases">
        <title>Genomic Encyclopedia of Type Strains, Phase IV (KMG-IV): sequencing the most valuable type-strain genomes for metagenomic binning, comparative biology and taxonomic classification.</title>
        <authorList>
            <person name="Goeker M."/>
        </authorList>
    </citation>
    <scope>NUCLEOTIDE SEQUENCE [LARGE SCALE GENOMIC DNA]</scope>
    <source>
        <strain evidence="4 5">DSM 103394</strain>
    </source>
</reference>
<evidence type="ECO:0000313" key="4">
    <source>
        <dbReference type="EMBL" id="MBP1081279.1"/>
    </source>
</evidence>
<evidence type="ECO:0000259" key="3">
    <source>
        <dbReference type="Pfam" id="PF14478"/>
    </source>
</evidence>
<dbReference type="PROSITE" id="PS51257">
    <property type="entry name" value="PROKAR_LIPOPROTEIN"/>
    <property type="match status" value="1"/>
</dbReference>
<gene>
    <name evidence="4" type="ORF">JOC74_001772</name>
</gene>
<name>A0ABS4CUN4_9BACI</name>
<comment type="caution">
    <text evidence="4">The sequence shown here is derived from an EMBL/GenBank/DDBJ whole genome shotgun (WGS) entry which is preliminary data.</text>
</comment>
<feature type="compositionally biased region" description="Basic and acidic residues" evidence="1">
    <location>
        <begin position="68"/>
        <end position="86"/>
    </location>
</feature>
<feature type="compositionally biased region" description="Basic and acidic residues" evidence="1">
    <location>
        <begin position="38"/>
        <end position="61"/>
    </location>
</feature>
<proteinExistence type="predicted"/>
<accession>A0ABS4CUN4</accession>
<dbReference type="Pfam" id="PF14478">
    <property type="entry name" value="DUF4430"/>
    <property type="match status" value="1"/>
</dbReference>
<feature type="signal peptide" evidence="2">
    <location>
        <begin position="1"/>
        <end position="19"/>
    </location>
</feature>
<evidence type="ECO:0000313" key="5">
    <source>
        <dbReference type="Proteomes" id="UP000674416"/>
    </source>
</evidence>
<feature type="domain" description="Transcobalamin-like C-terminal" evidence="3">
    <location>
        <begin position="192"/>
        <end position="267"/>
    </location>
</feature>
<dbReference type="Gene3D" id="2.170.130.30">
    <property type="match status" value="1"/>
</dbReference>
<organism evidence="4 5">
    <name type="scientific">Bacillus capparidis</name>
    <dbReference type="NCBI Taxonomy" id="1840411"/>
    <lineage>
        <taxon>Bacteria</taxon>
        <taxon>Bacillati</taxon>
        <taxon>Bacillota</taxon>
        <taxon>Bacilli</taxon>
        <taxon>Bacillales</taxon>
        <taxon>Bacillaceae</taxon>
        <taxon>Bacillus</taxon>
    </lineage>
</organism>
<feature type="compositionally biased region" description="Basic and acidic residues" evidence="1">
    <location>
        <begin position="98"/>
        <end position="165"/>
    </location>
</feature>
<dbReference type="EMBL" id="JAFDST010000002">
    <property type="protein sequence ID" value="MBP1081279.1"/>
    <property type="molecule type" value="Genomic_DNA"/>
</dbReference>